<feature type="region of interest" description="Disordered" evidence="1">
    <location>
        <begin position="53"/>
        <end position="103"/>
    </location>
</feature>
<keyword evidence="3" id="KW-1185">Reference proteome</keyword>
<accession>A0AA88DYI4</accession>
<proteinExistence type="predicted"/>
<evidence type="ECO:0000313" key="3">
    <source>
        <dbReference type="Proteomes" id="UP001187192"/>
    </source>
</evidence>
<sequence>MVREALKKGLRHMSLFKNEICVKYPPTVQDTMHQAKGFIDLEEENERIERELARTQEEVTKASECEERTTRCERTRTPRHNKSRDERSSKLEQKRPLSSPKYTLSINPSELVAHLKGRDYITWPKKLPDNPARDMTKYCEFYKDHGHHTIDCKALRAEIAELLNKGHLKEFLTDKGKETYGLGNEPKEQMIFHQIEDTPSPSLVRKSIDVICGGSVYSGDLTTTIKAHRGKALQPIASILPDDPSKH</sequence>
<evidence type="ECO:0000313" key="2">
    <source>
        <dbReference type="EMBL" id="GMN63385.1"/>
    </source>
</evidence>
<protein>
    <submittedName>
        <fullName evidence="2">Uncharacterized protein</fullName>
    </submittedName>
</protein>
<comment type="caution">
    <text evidence="2">The sequence shown here is derived from an EMBL/GenBank/DDBJ whole genome shotgun (WGS) entry which is preliminary data.</text>
</comment>
<gene>
    <name evidence="2" type="ORF">TIFTF001_032461</name>
</gene>
<dbReference type="Proteomes" id="UP001187192">
    <property type="component" value="Unassembled WGS sequence"/>
</dbReference>
<dbReference type="AlphaFoldDB" id="A0AA88DYI4"/>
<feature type="compositionally biased region" description="Basic and acidic residues" evidence="1">
    <location>
        <begin position="53"/>
        <end position="76"/>
    </location>
</feature>
<feature type="compositionally biased region" description="Basic and acidic residues" evidence="1">
    <location>
        <begin position="83"/>
        <end position="95"/>
    </location>
</feature>
<name>A0AA88DYI4_FICCA</name>
<organism evidence="2 3">
    <name type="scientific">Ficus carica</name>
    <name type="common">Common fig</name>
    <dbReference type="NCBI Taxonomy" id="3494"/>
    <lineage>
        <taxon>Eukaryota</taxon>
        <taxon>Viridiplantae</taxon>
        <taxon>Streptophyta</taxon>
        <taxon>Embryophyta</taxon>
        <taxon>Tracheophyta</taxon>
        <taxon>Spermatophyta</taxon>
        <taxon>Magnoliopsida</taxon>
        <taxon>eudicotyledons</taxon>
        <taxon>Gunneridae</taxon>
        <taxon>Pentapetalae</taxon>
        <taxon>rosids</taxon>
        <taxon>fabids</taxon>
        <taxon>Rosales</taxon>
        <taxon>Moraceae</taxon>
        <taxon>Ficeae</taxon>
        <taxon>Ficus</taxon>
    </lineage>
</organism>
<reference evidence="2" key="1">
    <citation type="submission" date="2023-07" db="EMBL/GenBank/DDBJ databases">
        <title>draft genome sequence of fig (Ficus carica).</title>
        <authorList>
            <person name="Takahashi T."/>
            <person name="Nishimura K."/>
        </authorList>
    </citation>
    <scope>NUCLEOTIDE SEQUENCE</scope>
</reference>
<evidence type="ECO:0000256" key="1">
    <source>
        <dbReference type="SAM" id="MobiDB-lite"/>
    </source>
</evidence>
<dbReference type="EMBL" id="BTGU01000148">
    <property type="protein sequence ID" value="GMN63385.1"/>
    <property type="molecule type" value="Genomic_DNA"/>
</dbReference>